<dbReference type="SUPFAM" id="SSF82549">
    <property type="entry name" value="DAK1/DegV-like"/>
    <property type="match status" value="1"/>
</dbReference>
<comment type="function">
    <text evidence="1">May bind long-chain fatty acids, such as palmitate, and may play a role in lipid transport or fatty acid metabolism.</text>
</comment>
<gene>
    <name evidence="3" type="ORF">FC91_GL001777</name>
</gene>
<evidence type="ECO:0000313" key="4">
    <source>
        <dbReference type="Proteomes" id="UP000050949"/>
    </source>
</evidence>
<dbReference type="PROSITE" id="PS51482">
    <property type="entry name" value="DEGV"/>
    <property type="match status" value="1"/>
</dbReference>
<evidence type="ECO:0008006" key="5">
    <source>
        <dbReference type="Google" id="ProtNLM"/>
    </source>
</evidence>
<dbReference type="AlphaFoldDB" id="A0A0R1XDR9"/>
<dbReference type="EMBL" id="AZFW01000032">
    <property type="protein sequence ID" value="KRM28314.1"/>
    <property type="molecule type" value="Genomic_DNA"/>
</dbReference>
<dbReference type="InterPro" id="IPR043168">
    <property type="entry name" value="DegV_C"/>
</dbReference>
<sequence>MKTAIVTDSTAYLTPEEAAKHHITVVPVTIHWGENTYRDLIDISFTDFYDRLVSDPVQPTSSFPALGEMEETFKKLAAEGYDNVLCIVLSSGISSFVDNLRAFAEHFNTIKVVTYDSHITCAGLRYMDLLAATMLEQGHDLDTVEKALEVMRDRMGVRFMVDDLAHLRRTGRLSGVSATIGGLLKVKPILTIDIQGAGKITAIAKERQAKKAFEHIKKDFGDAIANVDYPVRVTVFDADEPKMKAEWVKDLQDSFPQVQVDQSIIGPVIGVHTGKGAMAIIWTQDYQDLAAKYAQ</sequence>
<dbReference type="InterPro" id="IPR050270">
    <property type="entry name" value="DegV_domain_contain"/>
</dbReference>
<keyword evidence="2" id="KW-0446">Lipid-binding</keyword>
<comment type="caution">
    <text evidence="3">The sequence shown here is derived from an EMBL/GenBank/DDBJ whole genome shotgun (WGS) entry which is preliminary data.</text>
</comment>
<evidence type="ECO:0000256" key="1">
    <source>
        <dbReference type="ARBA" id="ARBA00003238"/>
    </source>
</evidence>
<dbReference type="Pfam" id="PF02645">
    <property type="entry name" value="DegV"/>
    <property type="match status" value="1"/>
</dbReference>
<dbReference type="PANTHER" id="PTHR33434">
    <property type="entry name" value="DEGV DOMAIN-CONTAINING PROTEIN DR_1986-RELATED"/>
    <property type="match status" value="1"/>
</dbReference>
<organism evidence="3 4">
    <name type="scientific">Schleiferilactobacillus harbinensis DSM 16991</name>
    <dbReference type="NCBI Taxonomy" id="1122147"/>
    <lineage>
        <taxon>Bacteria</taxon>
        <taxon>Bacillati</taxon>
        <taxon>Bacillota</taxon>
        <taxon>Bacilli</taxon>
        <taxon>Lactobacillales</taxon>
        <taxon>Lactobacillaceae</taxon>
        <taxon>Schleiferilactobacillus</taxon>
    </lineage>
</organism>
<accession>A0A0R1XDR9</accession>
<dbReference type="NCBIfam" id="TIGR00762">
    <property type="entry name" value="DegV"/>
    <property type="match status" value="1"/>
</dbReference>
<dbReference type="OrthoDB" id="9775494at2"/>
<dbReference type="Gene3D" id="3.30.1180.10">
    <property type="match status" value="1"/>
</dbReference>
<protein>
    <recommendedName>
        <fullName evidence="5">DegV family protein</fullName>
    </recommendedName>
</protein>
<dbReference type="GO" id="GO:0008289">
    <property type="term" value="F:lipid binding"/>
    <property type="evidence" value="ECO:0007669"/>
    <property type="project" value="UniProtKB-KW"/>
</dbReference>
<dbReference type="PATRIC" id="fig|1122147.4.peg.1845"/>
<dbReference type="Gene3D" id="3.40.50.10170">
    <property type="match status" value="1"/>
</dbReference>
<dbReference type="Proteomes" id="UP000050949">
    <property type="component" value="Unassembled WGS sequence"/>
</dbReference>
<reference evidence="3 4" key="1">
    <citation type="journal article" date="2015" name="Genome Announc.">
        <title>Expanding the biotechnology potential of lactobacilli through comparative genomics of 213 strains and associated genera.</title>
        <authorList>
            <person name="Sun Z."/>
            <person name="Harris H.M."/>
            <person name="McCann A."/>
            <person name="Guo C."/>
            <person name="Argimon S."/>
            <person name="Zhang W."/>
            <person name="Yang X."/>
            <person name="Jeffery I.B."/>
            <person name="Cooney J.C."/>
            <person name="Kagawa T.F."/>
            <person name="Liu W."/>
            <person name="Song Y."/>
            <person name="Salvetti E."/>
            <person name="Wrobel A."/>
            <person name="Rasinkangas P."/>
            <person name="Parkhill J."/>
            <person name="Rea M.C."/>
            <person name="O'Sullivan O."/>
            <person name="Ritari J."/>
            <person name="Douillard F.P."/>
            <person name="Paul Ross R."/>
            <person name="Yang R."/>
            <person name="Briner A.E."/>
            <person name="Felis G.E."/>
            <person name="de Vos W.M."/>
            <person name="Barrangou R."/>
            <person name="Klaenhammer T.R."/>
            <person name="Caufield P.W."/>
            <person name="Cui Y."/>
            <person name="Zhang H."/>
            <person name="O'Toole P.W."/>
        </authorList>
    </citation>
    <scope>NUCLEOTIDE SEQUENCE [LARGE SCALE GENOMIC DNA]</scope>
    <source>
        <strain evidence="3 4">DSM 16991</strain>
    </source>
</reference>
<dbReference type="RefSeq" id="WP_035439614.1">
    <property type="nucleotide sequence ID" value="NZ_AUEH01000001.1"/>
</dbReference>
<name>A0A0R1XDR9_9LACO</name>
<evidence type="ECO:0000313" key="3">
    <source>
        <dbReference type="EMBL" id="KRM28314.1"/>
    </source>
</evidence>
<dbReference type="eggNOG" id="COG1307">
    <property type="taxonomic scope" value="Bacteria"/>
</dbReference>
<dbReference type="InterPro" id="IPR003797">
    <property type="entry name" value="DegV"/>
</dbReference>
<evidence type="ECO:0000256" key="2">
    <source>
        <dbReference type="ARBA" id="ARBA00023121"/>
    </source>
</evidence>
<dbReference type="PANTHER" id="PTHR33434:SF2">
    <property type="entry name" value="FATTY ACID-BINDING PROTEIN TM_1468"/>
    <property type="match status" value="1"/>
</dbReference>
<proteinExistence type="predicted"/>